<organism evidence="7 8">
    <name type="scientific">Dinothrombium tinctorium</name>
    <dbReference type="NCBI Taxonomy" id="1965070"/>
    <lineage>
        <taxon>Eukaryota</taxon>
        <taxon>Metazoa</taxon>
        <taxon>Ecdysozoa</taxon>
        <taxon>Arthropoda</taxon>
        <taxon>Chelicerata</taxon>
        <taxon>Arachnida</taxon>
        <taxon>Acari</taxon>
        <taxon>Acariformes</taxon>
        <taxon>Trombidiformes</taxon>
        <taxon>Prostigmata</taxon>
        <taxon>Anystina</taxon>
        <taxon>Parasitengona</taxon>
        <taxon>Trombidioidea</taxon>
        <taxon>Trombidiidae</taxon>
        <taxon>Dinothrombium</taxon>
    </lineage>
</organism>
<comment type="caution">
    <text evidence="7">The sequence shown here is derived from an EMBL/GenBank/DDBJ whole genome shotgun (WGS) entry which is preliminary data.</text>
</comment>
<dbReference type="GO" id="GO:0008074">
    <property type="term" value="C:guanylate cyclase complex, soluble"/>
    <property type="evidence" value="ECO:0007669"/>
    <property type="project" value="TreeGrafter"/>
</dbReference>
<keyword evidence="8" id="KW-1185">Reference proteome</keyword>
<dbReference type="Gene3D" id="3.30.70.1230">
    <property type="entry name" value="Nucleotide cyclase"/>
    <property type="match status" value="1"/>
</dbReference>
<keyword evidence="3" id="KW-0456">Lyase</keyword>
<dbReference type="GO" id="GO:0000166">
    <property type="term" value="F:nucleotide binding"/>
    <property type="evidence" value="ECO:0007669"/>
    <property type="project" value="UniProtKB-KW"/>
</dbReference>
<sequence length="164" mass="18541">MKIKGQMIFCCESNCILFLGSPVVDGLDSLTSKGLYLSDIPIHDATRDIILIEEQSRAQESLKRRMDKLRKSIQQANHAVSLERKKNVDLLNLIFPASVAKKLWLGEPVEAQQYDHVTMLFSDIVGFTAICSTATPMMVVNMLNTLYTQFDVYCGEIDVYKVFN</sequence>
<dbReference type="STRING" id="1965070.A0A443RC49"/>
<dbReference type="GO" id="GO:0070482">
    <property type="term" value="P:response to oxygen levels"/>
    <property type="evidence" value="ECO:0007669"/>
    <property type="project" value="TreeGrafter"/>
</dbReference>
<feature type="domain" description="Guanylate cyclase" evidence="6">
    <location>
        <begin position="118"/>
        <end position="164"/>
    </location>
</feature>
<dbReference type="Proteomes" id="UP000285301">
    <property type="component" value="Unassembled WGS sequence"/>
</dbReference>
<protein>
    <recommendedName>
        <fullName evidence="1">guanylate cyclase</fullName>
        <ecNumber evidence="1">4.6.1.2</ecNumber>
    </recommendedName>
</protein>
<dbReference type="EC" id="4.6.1.2" evidence="1"/>
<keyword evidence="4" id="KW-0141">cGMP biosynthesis</keyword>
<dbReference type="PANTHER" id="PTHR45655:SF6">
    <property type="entry name" value="HEAD-SPECIFIC GUANYLATE CYCLASE"/>
    <property type="match status" value="1"/>
</dbReference>
<dbReference type="Pfam" id="PF07701">
    <property type="entry name" value="HNOBA"/>
    <property type="match status" value="1"/>
</dbReference>
<evidence type="ECO:0000313" key="8">
    <source>
        <dbReference type="Proteomes" id="UP000285301"/>
    </source>
</evidence>
<evidence type="ECO:0000256" key="2">
    <source>
        <dbReference type="ARBA" id="ARBA00022741"/>
    </source>
</evidence>
<evidence type="ECO:0000313" key="7">
    <source>
        <dbReference type="EMBL" id="RWS12849.1"/>
    </source>
</evidence>
<dbReference type="Gene3D" id="3.30.450.260">
    <property type="entry name" value="Haem NO binding associated domain"/>
    <property type="match status" value="1"/>
</dbReference>
<dbReference type="InterPro" id="IPR001054">
    <property type="entry name" value="A/G_cyclase"/>
</dbReference>
<dbReference type="SUPFAM" id="SSF55073">
    <property type="entry name" value="Nucleotide cyclase"/>
    <property type="match status" value="1"/>
</dbReference>
<dbReference type="AlphaFoldDB" id="A0A443RC49"/>
<accession>A0A443RC49</accession>
<name>A0A443RC49_9ACAR</name>
<dbReference type="PANTHER" id="PTHR45655">
    <property type="entry name" value="GUANYLATE CYCLASE SOLUBLE SUBUNIT BETA-2"/>
    <property type="match status" value="1"/>
</dbReference>
<evidence type="ECO:0000256" key="3">
    <source>
        <dbReference type="ARBA" id="ARBA00023239"/>
    </source>
</evidence>
<dbReference type="InterPro" id="IPR011645">
    <property type="entry name" value="HNOB_dom_associated"/>
</dbReference>
<dbReference type="Gene3D" id="6.10.250.780">
    <property type="match status" value="1"/>
</dbReference>
<proteinExistence type="predicted"/>
<gene>
    <name evidence="7" type="ORF">B4U79_11595</name>
</gene>
<evidence type="ECO:0000256" key="1">
    <source>
        <dbReference type="ARBA" id="ARBA00012202"/>
    </source>
</evidence>
<dbReference type="InterPro" id="IPR029787">
    <property type="entry name" value="Nucleotide_cyclase"/>
</dbReference>
<dbReference type="PROSITE" id="PS50125">
    <property type="entry name" value="GUANYLATE_CYCLASE_2"/>
    <property type="match status" value="1"/>
</dbReference>
<feature type="coiled-coil region" evidence="5">
    <location>
        <begin position="52"/>
        <end position="79"/>
    </location>
</feature>
<keyword evidence="5" id="KW-0175">Coiled coil</keyword>
<dbReference type="InterPro" id="IPR042463">
    <property type="entry name" value="HNOB_dom_associated_sf"/>
</dbReference>
<reference evidence="7 8" key="1">
    <citation type="journal article" date="2018" name="Gigascience">
        <title>Genomes of trombidid mites reveal novel predicted allergens and laterally-transferred genes associated with secondary metabolism.</title>
        <authorList>
            <person name="Dong X."/>
            <person name="Chaisiri K."/>
            <person name="Xia D."/>
            <person name="Armstrong S.D."/>
            <person name="Fang Y."/>
            <person name="Donnelly M.J."/>
            <person name="Kadowaki T."/>
            <person name="McGarry J.W."/>
            <person name="Darby A.C."/>
            <person name="Makepeace B.L."/>
        </authorList>
    </citation>
    <scope>NUCLEOTIDE SEQUENCE [LARGE SCALE GENOMIC DNA]</scope>
    <source>
        <strain evidence="7">UoL-WK</strain>
    </source>
</reference>
<evidence type="ECO:0000256" key="4">
    <source>
        <dbReference type="ARBA" id="ARBA00023293"/>
    </source>
</evidence>
<keyword evidence="2" id="KW-0547">Nucleotide-binding</keyword>
<evidence type="ECO:0000256" key="5">
    <source>
        <dbReference type="SAM" id="Coils"/>
    </source>
</evidence>
<evidence type="ECO:0000259" key="6">
    <source>
        <dbReference type="PROSITE" id="PS50125"/>
    </source>
</evidence>
<dbReference type="GO" id="GO:0004383">
    <property type="term" value="F:guanylate cyclase activity"/>
    <property type="evidence" value="ECO:0007669"/>
    <property type="project" value="UniProtKB-EC"/>
</dbReference>
<dbReference type="Pfam" id="PF00211">
    <property type="entry name" value="Guanylate_cyc"/>
    <property type="match status" value="1"/>
</dbReference>
<dbReference type="GO" id="GO:0019934">
    <property type="term" value="P:cGMP-mediated signaling"/>
    <property type="evidence" value="ECO:0007669"/>
    <property type="project" value="TreeGrafter"/>
</dbReference>
<dbReference type="OrthoDB" id="6127067at2759"/>
<dbReference type="EMBL" id="NCKU01001186">
    <property type="protein sequence ID" value="RWS12849.1"/>
    <property type="molecule type" value="Genomic_DNA"/>
</dbReference>